<comment type="caution">
    <text evidence="1">The sequence shown here is derived from an EMBL/GenBank/DDBJ whole genome shotgun (WGS) entry which is preliminary data.</text>
</comment>
<protein>
    <submittedName>
        <fullName evidence="1">Uncharacterized protein</fullName>
    </submittedName>
</protein>
<name>A0A429X9W5_SIMTE</name>
<dbReference type="OrthoDB" id="2893256at2"/>
<dbReference type="EMBL" id="QYTW02000006">
    <property type="protein sequence ID" value="RST60176.1"/>
    <property type="molecule type" value="Genomic_DNA"/>
</dbReference>
<dbReference type="Proteomes" id="UP000287296">
    <property type="component" value="Unassembled WGS sequence"/>
</dbReference>
<evidence type="ECO:0000313" key="2">
    <source>
        <dbReference type="Proteomes" id="UP000287296"/>
    </source>
</evidence>
<gene>
    <name evidence="1" type="ORF">D5F11_008960</name>
</gene>
<organism evidence="1 2">
    <name type="scientific">Siminovitchia terrae</name>
    <name type="common">Bacillus terrae</name>
    <dbReference type="NCBI Taxonomy" id="1914933"/>
    <lineage>
        <taxon>Bacteria</taxon>
        <taxon>Bacillati</taxon>
        <taxon>Bacillota</taxon>
        <taxon>Bacilli</taxon>
        <taxon>Bacillales</taxon>
        <taxon>Bacillaceae</taxon>
        <taxon>Siminovitchia</taxon>
    </lineage>
</organism>
<proteinExistence type="predicted"/>
<dbReference type="AlphaFoldDB" id="A0A429X9W5"/>
<dbReference type="RefSeq" id="WP_120117180.1">
    <property type="nucleotide sequence ID" value="NZ_QYTW02000006.1"/>
</dbReference>
<reference evidence="1 2" key="1">
    <citation type="submission" date="2018-12" db="EMBL/GenBank/DDBJ databases">
        <authorList>
            <person name="Sun L."/>
            <person name="Chen Z."/>
        </authorList>
    </citation>
    <scope>NUCLEOTIDE SEQUENCE [LARGE SCALE GENOMIC DNA]</scope>
    <source>
        <strain evidence="1 2">LMG 29736</strain>
    </source>
</reference>
<evidence type="ECO:0000313" key="1">
    <source>
        <dbReference type="EMBL" id="RST60176.1"/>
    </source>
</evidence>
<sequence length="91" mass="10339">MPTIKRNAFQTLTEDRSYLCLKTPVTNKRFFVAIESGTFYRIDGNSLVMTAISHQQFLHLCVGIANGMYKVEGTGQYGESIFNNKKQKEVI</sequence>
<accession>A0A429X9W5</accession>